<keyword evidence="1" id="KW-0732">Signal</keyword>
<accession>A0A1D7Y614</accession>
<feature type="signal peptide" evidence="1">
    <location>
        <begin position="1"/>
        <end position="34"/>
    </location>
</feature>
<evidence type="ECO:0000256" key="1">
    <source>
        <dbReference type="SAM" id="SignalP"/>
    </source>
</evidence>
<keyword evidence="3" id="KW-1185">Reference proteome</keyword>
<dbReference type="AlphaFoldDB" id="A0A1D7Y614"/>
<evidence type="ECO:0000313" key="2">
    <source>
        <dbReference type="EMBL" id="AOR31023.1"/>
    </source>
</evidence>
<reference evidence="3" key="1">
    <citation type="submission" date="2016-09" db="EMBL/GenBank/DDBJ databases">
        <title>Streptomyces puniciscabiei strain:TW1S1 Genome sequencing and assembly.</title>
        <authorList>
            <person name="Kim M.-K."/>
            <person name="Kim S.B."/>
        </authorList>
    </citation>
    <scope>NUCLEOTIDE SEQUENCE [LARGE SCALE GENOMIC DNA]</scope>
    <source>
        <strain evidence="3">TW1S1</strain>
    </source>
</reference>
<proteinExistence type="predicted"/>
<dbReference type="EMBL" id="CP017248">
    <property type="protein sequence ID" value="AOR31023.1"/>
    <property type="molecule type" value="Genomic_DNA"/>
</dbReference>
<dbReference type="Proteomes" id="UP000094960">
    <property type="component" value="Chromosome"/>
</dbReference>
<dbReference type="RefSeq" id="WP_069777671.1">
    <property type="nucleotide sequence ID" value="NZ_CP017248.1"/>
</dbReference>
<protein>
    <submittedName>
        <fullName evidence="2">Uncharacterized protein</fullName>
    </submittedName>
</protein>
<organism evidence="2 3">
    <name type="scientific">Streptomyces fodineus</name>
    <dbReference type="NCBI Taxonomy" id="1904616"/>
    <lineage>
        <taxon>Bacteria</taxon>
        <taxon>Bacillati</taxon>
        <taxon>Actinomycetota</taxon>
        <taxon>Actinomycetes</taxon>
        <taxon>Kitasatosporales</taxon>
        <taxon>Streptomycetaceae</taxon>
        <taxon>Streptomyces</taxon>
    </lineage>
</organism>
<sequence length="107" mass="11462">MTPSTVRSRLRLAVSGLLGLVALCGGLAPAGAQAQRRADPTHCKIKITGKTVAVRRPQANASVARTDSQVVRYVHRGDVLRNNFCLIALGRTNSGPLYRECGEDGYD</sequence>
<evidence type="ECO:0000313" key="3">
    <source>
        <dbReference type="Proteomes" id="UP000094960"/>
    </source>
</evidence>
<gene>
    <name evidence="2" type="ORF">BFF78_08190</name>
</gene>
<feature type="chain" id="PRO_5009102604" evidence="1">
    <location>
        <begin position="35"/>
        <end position="107"/>
    </location>
</feature>
<name>A0A1D7Y614_9ACTN</name>
<dbReference type="KEGG" id="spun:BFF78_08190"/>